<keyword evidence="7" id="KW-0342">GTP-binding</keyword>
<dbReference type="GO" id="GO:0003924">
    <property type="term" value="F:GTPase activity"/>
    <property type="evidence" value="ECO:0007669"/>
    <property type="project" value="InterPro"/>
</dbReference>
<dbReference type="GO" id="GO:0005525">
    <property type="term" value="F:GTP binding"/>
    <property type="evidence" value="ECO:0007669"/>
    <property type="project" value="UniProtKB-KW"/>
</dbReference>
<dbReference type="CDD" id="cd03693">
    <property type="entry name" value="EF1_alpha_II"/>
    <property type="match status" value="1"/>
</dbReference>
<dbReference type="InterPro" id="IPR031157">
    <property type="entry name" value="G_TR_CS"/>
</dbReference>
<dbReference type="InParanoid" id="A0A341BVI9"/>
<dbReference type="InterPro" id="IPR004161">
    <property type="entry name" value="EFTu-like_2"/>
</dbReference>
<dbReference type="Pfam" id="PF22594">
    <property type="entry name" value="GTP-eEF1A_C"/>
    <property type="match status" value="1"/>
</dbReference>
<dbReference type="GeneID" id="112402944"/>
<reference evidence="10" key="1">
    <citation type="submission" date="2025-08" db="UniProtKB">
        <authorList>
            <consortium name="RefSeq"/>
        </authorList>
    </citation>
    <scope>IDENTIFICATION</scope>
    <source>
        <tissue evidence="10">Meat</tissue>
    </source>
</reference>
<evidence type="ECO:0000256" key="1">
    <source>
        <dbReference type="ARBA" id="ARBA00007249"/>
    </source>
</evidence>
<dbReference type="InterPro" id="IPR004539">
    <property type="entry name" value="Transl_elong_EF1A_euk/arc"/>
</dbReference>
<dbReference type="CDD" id="cd01883">
    <property type="entry name" value="EF1_alpha"/>
    <property type="match status" value="1"/>
</dbReference>
<name>A0A341BVI9_NEOAA</name>
<evidence type="ECO:0000256" key="4">
    <source>
        <dbReference type="ARBA" id="ARBA00022741"/>
    </source>
</evidence>
<keyword evidence="5 10" id="KW-0251">Elongation factor</keyword>
<evidence type="ECO:0000256" key="6">
    <source>
        <dbReference type="ARBA" id="ARBA00022917"/>
    </source>
</evidence>
<dbReference type="FunCoup" id="A0A341BVI9">
    <property type="interactions" value="645"/>
</dbReference>
<evidence type="ECO:0000256" key="5">
    <source>
        <dbReference type="ARBA" id="ARBA00022768"/>
    </source>
</evidence>
<dbReference type="GO" id="GO:0003746">
    <property type="term" value="F:translation elongation factor activity"/>
    <property type="evidence" value="ECO:0007669"/>
    <property type="project" value="UniProtKB-KW"/>
</dbReference>
<dbReference type="SUPFAM" id="SSF50447">
    <property type="entry name" value="Translation proteins"/>
    <property type="match status" value="1"/>
</dbReference>
<evidence type="ECO:0000259" key="8">
    <source>
        <dbReference type="PROSITE" id="PS51722"/>
    </source>
</evidence>
<evidence type="ECO:0000256" key="2">
    <source>
        <dbReference type="ARBA" id="ARBA00022481"/>
    </source>
</evidence>
<sequence>MGKEKTHINIVVIGHVDSGKSTTTGHLIYKCGGIDKRTIEKFEKEAAEMGKGSFKYAWVLDKLKAERERGITIDISLWKFETTKYYITIIDAPGHRDFIKNMITGTSQADCAVLIVAAGVGEFEAGISKNGQTREHALLAYTLGVKQLIVGVNKMDSTEPAYSEKRYDEIVKEVSAYIKKIGYNPATVPFVPISGWHGDNMLEPSPNMPWFKGWKVERKEGNASGVSLLEALDTILPPTRPTDKPLRLPLQDVYKIGGIGTVPVGRVETGILRPGMVVTFAPVNITTEVKSVEMHHEALSEALPGDNVGFNVKNVSVKDIRRGNVCGDSKSDPPQEAAQFTSQVIILNHPGQISAGYSPVIDCHTAHIACKFAELKEKIDRRSGKKLEDNPKSLKSGDAAIVEMVPGKPMCVESFSQYPPLGRFAVRDMRQTVAVGVIKNVEKKSGGAGKVTKSAPLARRMSAPPLMPRVGGFQPYFPPPAVQAVRALVPAPLHPPPAGQSRWWVEEPPAVRCSQSLRSCLLARLRCCPAPGTAIGVRAEAARAPGALPSRQEAPSLPPPGTWVTLVVTVLCLDGGLRPQGFSPGSDRPCGGLWVCLLLGALVRLGVGPWVCQVIQVPLVCVPSRAHLCECDLGVELCTSACGCVECGENMVGVLEPTGARAANVCRRSRRQPGAPRTSGTCRPFCLLSALERRAQTLLLSQCPRTGDTFILDVTPVQTQYMRDAVAPSSRS</sequence>
<dbReference type="Pfam" id="PF03144">
    <property type="entry name" value="GTP_EFTU_D2"/>
    <property type="match status" value="1"/>
</dbReference>
<dbReference type="FunFam" id="2.40.30.10:FF:000005">
    <property type="entry name" value="Elongation factor 1-alpha"/>
    <property type="match status" value="1"/>
</dbReference>
<evidence type="ECO:0000256" key="7">
    <source>
        <dbReference type="ARBA" id="ARBA00023134"/>
    </source>
</evidence>
<dbReference type="PANTHER" id="PTHR23115">
    <property type="entry name" value="TRANSLATION FACTOR"/>
    <property type="match status" value="1"/>
</dbReference>
<feature type="domain" description="Tr-type G" evidence="8">
    <location>
        <begin position="5"/>
        <end position="242"/>
    </location>
</feature>
<evidence type="ECO:0000256" key="3">
    <source>
        <dbReference type="ARBA" id="ARBA00022553"/>
    </source>
</evidence>
<dbReference type="InterPro" id="IPR009000">
    <property type="entry name" value="Transl_B-barrel_sf"/>
</dbReference>
<dbReference type="PROSITE" id="PS51722">
    <property type="entry name" value="G_TR_2"/>
    <property type="match status" value="1"/>
</dbReference>
<dbReference type="FunFam" id="3.40.50.300:FF:000090">
    <property type="entry name" value="Elongation factor 1-alpha"/>
    <property type="match status" value="1"/>
</dbReference>
<dbReference type="SUPFAM" id="SSF50465">
    <property type="entry name" value="EF-Tu/eEF-1alpha/eIF2-gamma C-terminal domain"/>
    <property type="match status" value="1"/>
</dbReference>
<dbReference type="STRING" id="1706337.A0A341BVI9"/>
<evidence type="ECO:0000313" key="9">
    <source>
        <dbReference type="Proteomes" id="UP000252040"/>
    </source>
</evidence>
<keyword evidence="2" id="KW-0488">Methylation</keyword>
<keyword evidence="9" id="KW-1185">Reference proteome</keyword>
<dbReference type="PROSITE" id="PS00301">
    <property type="entry name" value="G_TR_1"/>
    <property type="match status" value="1"/>
</dbReference>
<dbReference type="Gene3D" id="3.40.50.300">
    <property type="entry name" value="P-loop containing nucleotide triphosphate hydrolases"/>
    <property type="match status" value="1"/>
</dbReference>
<gene>
    <name evidence="10" type="primary">EEF1A2</name>
</gene>
<dbReference type="InterPro" id="IPR009001">
    <property type="entry name" value="Transl_elong_EF1A/Init_IF2_C"/>
</dbReference>
<keyword evidence="3" id="KW-0597">Phosphoprotein</keyword>
<dbReference type="Gene3D" id="2.40.30.10">
    <property type="entry name" value="Translation factors"/>
    <property type="match status" value="2"/>
</dbReference>
<keyword evidence="4" id="KW-0547">Nucleotide-binding</keyword>
<organism evidence="9 10">
    <name type="scientific">Neophocaena asiaeorientalis asiaeorientalis</name>
    <name type="common">Yangtze finless porpoise</name>
    <name type="synonym">Neophocaena phocaenoides subsp. asiaeorientalis</name>
    <dbReference type="NCBI Taxonomy" id="1706337"/>
    <lineage>
        <taxon>Eukaryota</taxon>
        <taxon>Metazoa</taxon>
        <taxon>Chordata</taxon>
        <taxon>Craniata</taxon>
        <taxon>Vertebrata</taxon>
        <taxon>Euteleostomi</taxon>
        <taxon>Mammalia</taxon>
        <taxon>Eutheria</taxon>
        <taxon>Laurasiatheria</taxon>
        <taxon>Artiodactyla</taxon>
        <taxon>Whippomorpha</taxon>
        <taxon>Cetacea</taxon>
        <taxon>Odontoceti</taxon>
        <taxon>Phocoenidae</taxon>
        <taxon>Neophocaena</taxon>
    </lineage>
</organism>
<accession>A0A341BVI9</accession>
<dbReference type="FunFam" id="2.40.30.10:FF:000168">
    <property type="entry name" value="Elongation factor 1-alpha 2"/>
    <property type="match status" value="1"/>
</dbReference>
<dbReference type="InterPro" id="IPR054696">
    <property type="entry name" value="GTP-eEF1A_C"/>
</dbReference>
<dbReference type="AlphaFoldDB" id="A0A341BVI9"/>
<dbReference type="NCBIfam" id="NF008969">
    <property type="entry name" value="PRK12317.1"/>
    <property type="match status" value="1"/>
</dbReference>
<keyword evidence="6" id="KW-0648">Protein biosynthesis</keyword>
<dbReference type="KEGG" id="nasi:112402944"/>
<dbReference type="PRINTS" id="PR00315">
    <property type="entry name" value="ELONGATNFCT"/>
</dbReference>
<protein>
    <submittedName>
        <fullName evidence="10">Elongation factor 1-alpha 2</fullName>
    </submittedName>
</protein>
<dbReference type="CDD" id="cd03705">
    <property type="entry name" value="EF1_alpha_III"/>
    <property type="match status" value="1"/>
</dbReference>
<dbReference type="InterPro" id="IPR027417">
    <property type="entry name" value="P-loop_NTPase"/>
</dbReference>
<dbReference type="Proteomes" id="UP000252040">
    <property type="component" value="Unplaced"/>
</dbReference>
<dbReference type="InterPro" id="IPR050100">
    <property type="entry name" value="TRAFAC_GTPase_members"/>
</dbReference>
<dbReference type="SUPFAM" id="SSF52540">
    <property type="entry name" value="P-loop containing nucleoside triphosphate hydrolases"/>
    <property type="match status" value="1"/>
</dbReference>
<dbReference type="InterPro" id="IPR000795">
    <property type="entry name" value="T_Tr_GTP-bd_dom"/>
</dbReference>
<dbReference type="RefSeq" id="XP_024605938.1">
    <property type="nucleotide sequence ID" value="XM_024750170.1"/>
</dbReference>
<comment type="similarity">
    <text evidence="1">Belongs to the TRAFAC class translation factor GTPase superfamily. Classic translation factor GTPase family. EF-Tu/EF-1A subfamily.</text>
</comment>
<dbReference type="CTD" id="1917"/>
<evidence type="ECO:0000313" key="10">
    <source>
        <dbReference type="RefSeq" id="XP_024605938.1"/>
    </source>
</evidence>
<dbReference type="HAMAP" id="MF_00118_A">
    <property type="entry name" value="EF_Tu_A"/>
    <property type="match status" value="1"/>
</dbReference>
<proteinExistence type="inferred from homology"/>
<dbReference type="NCBIfam" id="TIGR00483">
    <property type="entry name" value="EF-1_alpha"/>
    <property type="match status" value="1"/>
</dbReference>
<dbReference type="Pfam" id="PF00009">
    <property type="entry name" value="GTP_EFTU"/>
    <property type="match status" value="1"/>
</dbReference>